<dbReference type="PANTHER" id="PTHR33567:SF3">
    <property type="entry name" value="CHROMATE ION TRANSPORTER (EUROFUNG)"/>
    <property type="match status" value="1"/>
</dbReference>
<accession>A0A7S2YB08</accession>
<organism evidence="9">
    <name type="scientific">Entomoneis paludosa</name>
    <dbReference type="NCBI Taxonomy" id="265537"/>
    <lineage>
        <taxon>Eukaryota</taxon>
        <taxon>Sar</taxon>
        <taxon>Stramenopiles</taxon>
        <taxon>Ochrophyta</taxon>
        <taxon>Bacillariophyta</taxon>
        <taxon>Bacillariophyceae</taxon>
        <taxon>Bacillariophycidae</taxon>
        <taxon>Entomoneidaceae</taxon>
        <taxon>Entomoneis</taxon>
    </lineage>
</organism>
<dbReference type="AlphaFoldDB" id="A0A7S2YB08"/>
<feature type="transmembrane region" description="Helical" evidence="8">
    <location>
        <begin position="283"/>
        <end position="309"/>
    </location>
</feature>
<evidence type="ECO:0000256" key="6">
    <source>
        <dbReference type="ARBA" id="ARBA00023136"/>
    </source>
</evidence>
<evidence type="ECO:0000256" key="3">
    <source>
        <dbReference type="ARBA" id="ARBA00022475"/>
    </source>
</evidence>
<dbReference type="Pfam" id="PF02417">
    <property type="entry name" value="Chromate_transp"/>
    <property type="match status" value="2"/>
</dbReference>
<keyword evidence="6 8" id="KW-0472">Membrane</keyword>
<evidence type="ECO:0000256" key="1">
    <source>
        <dbReference type="ARBA" id="ARBA00004651"/>
    </source>
</evidence>
<sequence>MAPAEEEKQEEPVVVDADETPDVEQAADKPEDEPTPAAATEEPVAAAEEPAAAGDEDKKKIHMKVSADAPWSERMWEVFTTFWPLGFVAFGGPQAHVAILRDHLVEQRDWLDEEQFTELFAIGQGLPGPTSTQLVISTATSRAGPLGGLMAFFLWNLPGLIVLTCCGVLIDEFVNPDEAPWYLAGLPPAAISLVFKAFYGFASKLDSLQIWMALCSSLVAILINNDANIKPSSSQWVFPCCLALGGLTTYIDSKRANPFSTYTKSPSKGWDRDDDTTFKRIGIPLWVGALIFLVWGGVLALVIILVDVAEVTNVYLEIFETMYRIGSIIFGGGQVVLPMLQDEVVPDWMTKDQFLQGLGLAQSMPGPLFNFASYLGAVYQGVPGALVGFLGLFGPGVILIFAMVPFWARLRHNAAFKAILKGVNATAIGLVGAACVILWESAIVDAADAMVFAVSLTMAIVFSVQAPICIFVGGVIGAILHPDALDLGQVPYCEDQGFIKDPNEDDRLRKLAAFYFTGMM</sequence>
<evidence type="ECO:0000256" key="2">
    <source>
        <dbReference type="ARBA" id="ARBA00005262"/>
    </source>
</evidence>
<feature type="compositionally biased region" description="Low complexity" evidence="7">
    <location>
        <begin position="35"/>
        <end position="53"/>
    </location>
</feature>
<feature type="region of interest" description="Disordered" evidence="7">
    <location>
        <begin position="1"/>
        <end position="59"/>
    </location>
</feature>
<comment type="subcellular location">
    <subcellularLocation>
        <location evidence="1">Cell membrane</location>
        <topology evidence="1">Multi-pass membrane protein</topology>
    </subcellularLocation>
</comment>
<proteinExistence type="inferred from homology"/>
<dbReference type="GO" id="GO:0005886">
    <property type="term" value="C:plasma membrane"/>
    <property type="evidence" value="ECO:0007669"/>
    <property type="project" value="UniProtKB-SubCell"/>
</dbReference>
<feature type="transmembrane region" description="Helical" evidence="8">
    <location>
        <begin position="182"/>
        <end position="202"/>
    </location>
</feature>
<dbReference type="InterPro" id="IPR014047">
    <property type="entry name" value="Chr_Tranpt_l_chain"/>
</dbReference>
<dbReference type="GO" id="GO:0015109">
    <property type="term" value="F:chromate transmembrane transporter activity"/>
    <property type="evidence" value="ECO:0007669"/>
    <property type="project" value="InterPro"/>
</dbReference>
<gene>
    <name evidence="9" type="ORF">APAL1065_LOCUS11219</name>
</gene>
<comment type="similarity">
    <text evidence="2">Belongs to the chromate ion transporter (CHR) (TC 2.A.51) family.</text>
</comment>
<dbReference type="PANTHER" id="PTHR33567">
    <property type="entry name" value="CHROMATE ION TRANSPORTER (EUROFUNG)"/>
    <property type="match status" value="1"/>
</dbReference>
<feature type="transmembrane region" description="Helical" evidence="8">
    <location>
        <begin position="385"/>
        <end position="407"/>
    </location>
</feature>
<keyword evidence="4 8" id="KW-0812">Transmembrane</keyword>
<feature type="transmembrane region" description="Helical" evidence="8">
    <location>
        <begin position="451"/>
        <end position="480"/>
    </location>
</feature>
<feature type="transmembrane region" description="Helical" evidence="8">
    <location>
        <begin position="419"/>
        <end position="439"/>
    </location>
</feature>
<evidence type="ECO:0008006" key="10">
    <source>
        <dbReference type="Google" id="ProtNLM"/>
    </source>
</evidence>
<keyword evidence="5 8" id="KW-1133">Transmembrane helix</keyword>
<evidence type="ECO:0000256" key="5">
    <source>
        <dbReference type="ARBA" id="ARBA00022989"/>
    </source>
</evidence>
<evidence type="ECO:0000256" key="7">
    <source>
        <dbReference type="SAM" id="MobiDB-lite"/>
    </source>
</evidence>
<dbReference type="NCBIfam" id="TIGR00937">
    <property type="entry name" value="2A51"/>
    <property type="match status" value="1"/>
</dbReference>
<evidence type="ECO:0000256" key="4">
    <source>
        <dbReference type="ARBA" id="ARBA00022692"/>
    </source>
</evidence>
<protein>
    <recommendedName>
        <fullName evidence="10">Chromate transporter</fullName>
    </recommendedName>
</protein>
<evidence type="ECO:0000256" key="8">
    <source>
        <dbReference type="SAM" id="Phobius"/>
    </source>
</evidence>
<name>A0A7S2YB08_9STRA</name>
<dbReference type="EMBL" id="HBHT01016821">
    <property type="protein sequence ID" value="CAD9964058.1"/>
    <property type="molecule type" value="Transcribed_RNA"/>
</dbReference>
<reference evidence="9" key="1">
    <citation type="submission" date="2021-01" db="EMBL/GenBank/DDBJ databases">
        <authorList>
            <person name="Corre E."/>
            <person name="Pelletier E."/>
            <person name="Niang G."/>
            <person name="Scheremetjew M."/>
            <person name="Finn R."/>
            <person name="Kale V."/>
            <person name="Holt S."/>
            <person name="Cochrane G."/>
            <person name="Meng A."/>
            <person name="Brown T."/>
            <person name="Cohen L."/>
        </authorList>
    </citation>
    <scope>NUCLEOTIDE SEQUENCE</scope>
    <source>
        <strain evidence="9">CCMP125</strain>
    </source>
</reference>
<evidence type="ECO:0000313" key="9">
    <source>
        <dbReference type="EMBL" id="CAD9964058.1"/>
    </source>
</evidence>
<dbReference type="InterPro" id="IPR003370">
    <property type="entry name" value="Chromate_transpt"/>
</dbReference>
<feature type="transmembrane region" description="Helical" evidence="8">
    <location>
        <begin position="146"/>
        <end position="170"/>
    </location>
</feature>
<keyword evidence="3" id="KW-1003">Cell membrane</keyword>